<name>A0A4Y7TCK9_COPMI</name>
<dbReference type="Proteomes" id="UP000298030">
    <property type="component" value="Unassembled WGS sequence"/>
</dbReference>
<dbReference type="AlphaFoldDB" id="A0A4Y7TCK9"/>
<evidence type="ECO:0000313" key="1">
    <source>
        <dbReference type="EMBL" id="TEB31917.1"/>
    </source>
</evidence>
<gene>
    <name evidence="1" type="ORF">FA13DRAFT_1732207</name>
</gene>
<organism evidence="1 2">
    <name type="scientific">Coprinellus micaceus</name>
    <name type="common">Glistening ink-cap mushroom</name>
    <name type="synonym">Coprinus micaceus</name>
    <dbReference type="NCBI Taxonomy" id="71717"/>
    <lineage>
        <taxon>Eukaryota</taxon>
        <taxon>Fungi</taxon>
        <taxon>Dikarya</taxon>
        <taxon>Basidiomycota</taxon>
        <taxon>Agaricomycotina</taxon>
        <taxon>Agaricomycetes</taxon>
        <taxon>Agaricomycetidae</taxon>
        <taxon>Agaricales</taxon>
        <taxon>Agaricineae</taxon>
        <taxon>Psathyrellaceae</taxon>
        <taxon>Coprinellus</taxon>
    </lineage>
</organism>
<evidence type="ECO:0000313" key="2">
    <source>
        <dbReference type="Proteomes" id="UP000298030"/>
    </source>
</evidence>
<comment type="caution">
    <text evidence="1">The sequence shown here is derived from an EMBL/GenBank/DDBJ whole genome shotgun (WGS) entry which is preliminary data.</text>
</comment>
<keyword evidence="2" id="KW-1185">Reference proteome</keyword>
<sequence length="59" mass="6540">MSDTEESRIEVEDIAADIHEALSGRLTQTRGRMSATDRVQAQLESYGGPFALLFSPTQR</sequence>
<accession>A0A4Y7TCK9</accession>
<protein>
    <submittedName>
        <fullName evidence="1">Uncharacterized protein</fullName>
    </submittedName>
</protein>
<reference evidence="1 2" key="1">
    <citation type="journal article" date="2019" name="Nat. Ecol. Evol.">
        <title>Megaphylogeny resolves global patterns of mushroom evolution.</title>
        <authorList>
            <person name="Varga T."/>
            <person name="Krizsan K."/>
            <person name="Foldi C."/>
            <person name="Dima B."/>
            <person name="Sanchez-Garcia M."/>
            <person name="Sanchez-Ramirez S."/>
            <person name="Szollosi G.J."/>
            <person name="Szarkandi J.G."/>
            <person name="Papp V."/>
            <person name="Albert L."/>
            <person name="Andreopoulos W."/>
            <person name="Angelini C."/>
            <person name="Antonin V."/>
            <person name="Barry K.W."/>
            <person name="Bougher N.L."/>
            <person name="Buchanan P."/>
            <person name="Buyck B."/>
            <person name="Bense V."/>
            <person name="Catcheside P."/>
            <person name="Chovatia M."/>
            <person name="Cooper J."/>
            <person name="Damon W."/>
            <person name="Desjardin D."/>
            <person name="Finy P."/>
            <person name="Geml J."/>
            <person name="Haridas S."/>
            <person name="Hughes K."/>
            <person name="Justo A."/>
            <person name="Karasinski D."/>
            <person name="Kautmanova I."/>
            <person name="Kiss B."/>
            <person name="Kocsube S."/>
            <person name="Kotiranta H."/>
            <person name="LaButti K.M."/>
            <person name="Lechner B.E."/>
            <person name="Liimatainen K."/>
            <person name="Lipzen A."/>
            <person name="Lukacs Z."/>
            <person name="Mihaltcheva S."/>
            <person name="Morgado L.N."/>
            <person name="Niskanen T."/>
            <person name="Noordeloos M.E."/>
            <person name="Ohm R.A."/>
            <person name="Ortiz-Santana B."/>
            <person name="Ovrebo C."/>
            <person name="Racz N."/>
            <person name="Riley R."/>
            <person name="Savchenko A."/>
            <person name="Shiryaev A."/>
            <person name="Soop K."/>
            <person name="Spirin V."/>
            <person name="Szebenyi C."/>
            <person name="Tomsovsky M."/>
            <person name="Tulloss R.E."/>
            <person name="Uehling J."/>
            <person name="Grigoriev I.V."/>
            <person name="Vagvolgyi C."/>
            <person name="Papp T."/>
            <person name="Martin F.M."/>
            <person name="Miettinen O."/>
            <person name="Hibbett D.S."/>
            <person name="Nagy L.G."/>
        </authorList>
    </citation>
    <scope>NUCLEOTIDE SEQUENCE [LARGE SCALE GENOMIC DNA]</scope>
    <source>
        <strain evidence="1 2">FP101781</strain>
    </source>
</reference>
<proteinExistence type="predicted"/>
<dbReference type="EMBL" id="QPFP01000017">
    <property type="protein sequence ID" value="TEB31917.1"/>
    <property type="molecule type" value="Genomic_DNA"/>
</dbReference>